<evidence type="ECO:0000256" key="5">
    <source>
        <dbReference type="ARBA" id="ARBA00022694"/>
    </source>
</evidence>
<dbReference type="NCBIfam" id="TIGR00150">
    <property type="entry name" value="T6A_YjeE"/>
    <property type="match status" value="1"/>
</dbReference>
<dbReference type="InterPro" id="IPR027417">
    <property type="entry name" value="P-loop_NTPase"/>
</dbReference>
<dbReference type="Gene3D" id="3.40.50.300">
    <property type="entry name" value="P-loop containing nucleotide triphosphate hydrolases"/>
    <property type="match status" value="1"/>
</dbReference>
<accession>A0A239L647</accession>
<dbReference type="OrthoDB" id="9815896at2"/>
<keyword evidence="12" id="KW-1185">Reference proteome</keyword>
<evidence type="ECO:0000256" key="10">
    <source>
        <dbReference type="ARBA" id="ARBA00032441"/>
    </source>
</evidence>
<organism evidence="11 12">
    <name type="scientific">Ekhidna lutea</name>
    <dbReference type="NCBI Taxonomy" id="447679"/>
    <lineage>
        <taxon>Bacteria</taxon>
        <taxon>Pseudomonadati</taxon>
        <taxon>Bacteroidota</taxon>
        <taxon>Cytophagia</taxon>
        <taxon>Cytophagales</taxon>
        <taxon>Reichenbachiellaceae</taxon>
        <taxon>Ekhidna</taxon>
    </lineage>
</organism>
<proteinExistence type="inferred from homology"/>
<sequence length="139" mass="16059">MTIPNYNEEELQEVARKLISNFGHLKVWCFDAEMGAGKTTLTKAICRELGVQDEMSSPTFSIVNEYLTDKNQDIYHFDFYRLKDMEEAMDIGVEDYLFSGNLCLLEWPQIIEPLLPDEYLQINIKLVGDNTRSLTAQPK</sequence>
<keyword evidence="8" id="KW-0067">ATP-binding</keyword>
<dbReference type="SUPFAM" id="SSF52540">
    <property type="entry name" value="P-loop containing nucleoside triphosphate hydrolases"/>
    <property type="match status" value="1"/>
</dbReference>
<keyword evidence="5" id="KW-0819">tRNA processing</keyword>
<keyword evidence="6" id="KW-0479">Metal-binding</keyword>
<keyword evidence="7" id="KW-0547">Nucleotide-binding</keyword>
<dbReference type="PANTHER" id="PTHR33540">
    <property type="entry name" value="TRNA THREONYLCARBAMOYLADENOSINE BIOSYNTHESIS PROTEIN TSAE"/>
    <property type="match status" value="1"/>
</dbReference>
<evidence type="ECO:0000256" key="9">
    <source>
        <dbReference type="ARBA" id="ARBA00022842"/>
    </source>
</evidence>
<evidence type="ECO:0000256" key="3">
    <source>
        <dbReference type="ARBA" id="ARBA00019010"/>
    </source>
</evidence>
<dbReference type="PANTHER" id="PTHR33540:SF2">
    <property type="entry name" value="TRNA THREONYLCARBAMOYLADENOSINE BIOSYNTHESIS PROTEIN TSAE"/>
    <property type="match status" value="1"/>
</dbReference>
<reference evidence="11 12" key="1">
    <citation type="submission" date="2017-06" db="EMBL/GenBank/DDBJ databases">
        <authorList>
            <person name="Kim H.J."/>
            <person name="Triplett B.A."/>
        </authorList>
    </citation>
    <scope>NUCLEOTIDE SEQUENCE [LARGE SCALE GENOMIC DNA]</scope>
    <source>
        <strain evidence="11 12">DSM 19307</strain>
    </source>
</reference>
<dbReference type="GO" id="GO:0002949">
    <property type="term" value="P:tRNA threonylcarbamoyladenosine modification"/>
    <property type="evidence" value="ECO:0007669"/>
    <property type="project" value="InterPro"/>
</dbReference>
<dbReference type="EMBL" id="FZPD01000005">
    <property type="protein sequence ID" value="SNT26086.1"/>
    <property type="molecule type" value="Genomic_DNA"/>
</dbReference>
<dbReference type="GO" id="GO:0046872">
    <property type="term" value="F:metal ion binding"/>
    <property type="evidence" value="ECO:0007669"/>
    <property type="project" value="UniProtKB-KW"/>
</dbReference>
<evidence type="ECO:0000256" key="2">
    <source>
        <dbReference type="ARBA" id="ARBA00007599"/>
    </source>
</evidence>
<evidence type="ECO:0000256" key="7">
    <source>
        <dbReference type="ARBA" id="ARBA00022741"/>
    </source>
</evidence>
<dbReference type="RefSeq" id="WP_089357707.1">
    <property type="nucleotide sequence ID" value="NZ_FZPD01000005.1"/>
</dbReference>
<evidence type="ECO:0000256" key="6">
    <source>
        <dbReference type="ARBA" id="ARBA00022723"/>
    </source>
</evidence>
<evidence type="ECO:0000313" key="11">
    <source>
        <dbReference type="EMBL" id="SNT26086.1"/>
    </source>
</evidence>
<dbReference type="GO" id="GO:0005524">
    <property type="term" value="F:ATP binding"/>
    <property type="evidence" value="ECO:0007669"/>
    <property type="project" value="UniProtKB-KW"/>
</dbReference>
<dbReference type="AlphaFoldDB" id="A0A239L647"/>
<keyword evidence="4" id="KW-0963">Cytoplasm</keyword>
<gene>
    <name evidence="11" type="ORF">SAMN05421640_3015</name>
</gene>
<protein>
    <recommendedName>
        <fullName evidence="3">tRNA threonylcarbamoyladenosine biosynthesis protein TsaE</fullName>
    </recommendedName>
    <alternativeName>
        <fullName evidence="10">t(6)A37 threonylcarbamoyladenosine biosynthesis protein TsaE</fullName>
    </alternativeName>
</protein>
<dbReference type="GO" id="GO:0005737">
    <property type="term" value="C:cytoplasm"/>
    <property type="evidence" value="ECO:0007669"/>
    <property type="project" value="UniProtKB-SubCell"/>
</dbReference>
<dbReference type="Pfam" id="PF02367">
    <property type="entry name" value="TsaE"/>
    <property type="match status" value="1"/>
</dbReference>
<keyword evidence="9" id="KW-0460">Magnesium</keyword>
<evidence type="ECO:0000256" key="1">
    <source>
        <dbReference type="ARBA" id="ARBA00004496"/>
    </source>
</evidence>
<evidence type="ECO:0000313" key="12">
    <source>
        <dbReference type="Proteomes" id="UP000198393"/>
    </source>
</evidence>
<comment type="subcellular location">
    <subcellularLocation>
        <location evidence="1">Cytoplasm</location>
    </subcellularLocation>
</comment>
<evidence type="ECO:0000256" key="4">
    <source>
        <dbReference type="ARBA" id="ARBA00022490"/>
    </source>
</evidence>
<comment type="similarity">
    <text evidence="2">Belongs to the TsaE family.</text>
</comment>
<dbReference type="Proteomes" id="UP000198393">
    <property type="component" value="Unassembled WGS sequence"/>
</dbReference>
<evidence type="ECO:0000256" key="8">
    <source>
        <dbReference type="ARBA" id="ARBA00022840"/>
    </source>
</evidence>
<dbReference type="InterPro" id="IPR003442">
    <property type="entry name" value="T6A_TsaE"/>
</dbReference>
<name>A0A239L647_EKHLU</name>